<reference evidence="1 2" key="1">
    <citation type="submission" date="2021-01" db="EMBL/GenBank/DDBJ databases">
        <title>Whole genome shotgun sequence of Actinoplanes deccanensis NBRC 13994.</title>
        <authorList>
            <person name="Komaki H."/>
            <person name="Tamura T."/>
        </authorList>
    </citation>
    <scope>NUCLEOTIDE SEQUENCE [LARGE SCALE GENOMIC DNA]</scope>
    <source>
        <strain evidence="1 2">NBRC 13994</strain>
    </source>
</reference>
<comment type="caution">
    <text evidence="1">The sequence shown here is derived from an EMBL/GenBank/DDBJ whole genome shotgun (WGS) entry which is preliminary data.</text>
</comment>
<dbReference type="InterPro" id="IPR036390">
    <property type="entry name" value="WH_DNA-bd_sf"/>
</dbReference>
<organism evidence="1 2">
    <name type="scientific">Paractinoplanes deccanensis</name>
    <dbReference type="NCBI Taxonomy" id="113561"/>
    <lineage>
        <taxon>Bacteria</taxon>
        <taxon>Bacillati</taxon>
        <taxon>Actinomycetota</taxon>
        <taxon>Actinomycetes</taxon>
        <taxon>Micromonosporales</taxon>
        <taxon>Micromonosporaceae</taxon>
        <taxon>Paractinoplanes</taxon>
    </lineage>
</organism>
<dbReference type="Proteomes" id="UP000609879">
    <property type="component" value="Unassembled WGS sequence"/>
</dbReference>
<name>A0ABQ3Y4J2_9ACTN</name>
<evidence type="ECO:0000313" key="2">
    <source>
        <dbReference type="Proteomes" id="UP000609879"/>
    </source>
</evidence>
<dbReference type="EMBL" id="BOMI01000066">
    <property type="protein sequence ID" value="GID74885.1"/>
    <property type="molecule type" value="Genomic_DNA"/>
</dbReference>
<proteinExistence type="predicted"/>
<evidence type="ECO:0000313" key="1">
    <source>
        <dbReference type="EMBL" id="GID74885.1"/>
    </source>
</evidence>
<sequence length="220" mass="23037">MAQPSRDERIASVAALDDAMSQAVFDFVSAAAAPVSRDATAEALGVSRRIAAAHLDKLAGHGLLAVEFRRLHDRTGPGAGRPAKLYGRAAVEIAVSVPDRRYELAATLLASAVTEAIDTAADVGEVVRRTAYDAGRAITADSGDLLGTLVETGYEPHADGTALVLANCPFHRLARRHTALVCDLNLHLLNGMTDGAGAPYRPVLDPGPGRCCVRLDHGRG</sequence>
<dbReference type="RefSeq" id="WP_203764030.1">
    <property type="nucleotide sequence ID" value="NZ_BAAABO010000036.1"/>
</dbReference>
<dbReference type="SUPFAM" id="SSF46785">
    <property type="entry name" value="Winged helix' DNA-binding domain"/>
    <property type="match status" value="1"/>
</dbReference>
<keyword evidence="2" id="KW-1185">Reference proteome</keyword>
<gene>
    <name evidence="1" type="ORF">Ade02nite_35260</name>
</gene>
<accession>A0ABQ3Y4J2</accession>
<protein>
    <submittedName>
        <fullName evidence="1">ArsR family transcriptional regulator</fullName>
    </submittedName>
</protein>